<name>A0ABV2UH22_9ACTN</name>
<dbReference type="InterPro" id="IPR036249">
    <property type="entry name" value="Thioredoxin-like_sf"/>
</dbReference>
<dbReference type="CDD" id="cd03024">
    <property type="entry name" value="DsbA_FrnE"/>
    <property type="match status" value="1"/>
</dbReference>
<gene>
    <name evidence="2" type="ORF">ABZV61_31165</name>
</gene>
<dbReference type="Proteomes" id="UP001550044">
    <property type="component" value="Unassembled WGS sequence"/>
</dbReference>
<feature type="domain" description="DSBA-like thioredoxin" evidence="1">
    <location>
        <begin position="3"/>
        <end position="204"/>
    </location>
</feature>
<dbReference type="EMBL" id="JBEXIP010000034">
    <property type="protein sequence ID" value="MET8437147.1"/>
    <property type="molecule type" value="Genomic_DNA"/>
</dbReference>
<evidence type="ECO:0000313" key="3">
    <source>
        <dbReference type="Proteomes" id="UP001550044"/>
    </source>
</evidence>
<evidence type="ECO:0000313" key="2">
    <source>
        <dbReference type="EMBL" id="MET8437147.1"/>
    </source>
</evidence>
<dbReference type="Gene3D" id="3.40.30.10">
    <property type="entry name" value="Glutaredoxin"/>
    <property type="match status" value="1"/>
</dbReference>
<keyword evidence="3" id="KW-1185">Reference proteome</keyword>
<proteinExistence type="predicted"/>
<reference evidence="2 3" key="1">
    <citation type="submission" date="2024-06" db="EMBL/GenBank/DDBJ databases">
        <title>The Natural Products Discovery Center: Release of the First 8490 Sequenced Strains for Exploring Actinobacteria Biosynthetic Diversity.</title>
        <authorList>
            <person name="Kalkreuter E."/>
            <person name="Kautsar S.A."/>
            <person name="Yang D."/>
            <person name="Bader C.D."/>
            <person name="Teijaro C.N."/>
            <person name="Fluegel L."/>
            <person name="Davis C.M."/>
            <person name="Simpson J.R."/>
            <person name="Lauterbach L."/>
            <person name="Steele A.D."/>
            <person name="Gui C."/>
            <person name="Meng S."/>
            <person name="Li G."/>
            <person name="Viehrig K."/>
            <person name="Ye F."/>
            <person name="Su P."/>
            <person name="Kiefer A.F."/>
            <person name="Nichols A."/>
            <person name="Cepeda A.J."/>
            <person name="Yan W."/>
            <person name="Fan B."/>
            <person name="Jiang Y."/>
            <person name="Adhikari A."/>
            <person name="Zheng C.-J."/>
            <person name="Schuster L."/>
            <person name="Cowan T.M."/>
            <person name="Smanski M.J."/>
            <person name="Chevrette M.G."/>
            <person name="De Carvalho L.P.S."/>
            <person name="Shen B."/>
        </authorList>
    </citation>
    <scope>NUCLEOTIDE SEQUENCE [LARGE SCALE GENOMIC DNA]</scope>
    <source>
        <strain evidence="2 3">NPDC005137</strain>
    </source>
</reference>
<dbReference type="PANTHER" id="PTHR13887">
    <property type="entry name" value="GLUTATHIONE S-TRANSFERASE KAPPA"/>
    <property type="match status" value="1"/>
</dbReference>
<evidence type="ECO:0000259" key="1">
    <source>
        <dbReference type="Pfam" id="PF01323"/>
    </source>
</evidence>
<dbReference type="InterPro" id="IPR001853">
    <property type="entry name" value="DSBA-like_thioredoxin_dom"/>
</dbReference>
<organism evidence="2 3">
    <name type="scientific">Streptomyces sp. 900116325</name>
    <dbReference type="NCBI Taxonomy" id="3154295"/>
    <lineage>
        <taxon>Bacteria</taxon>
        <taxon>Bacillati</taxon>
        <taxon>Actinomycetota</taxon>
        <taxon>Actinomycetes</taxon>
        <taxon>Kitasatosporales</taxon>
        <taxon>Streptomycetaceae</taxon>
        <taxon>Streptomyces</taxon>
    </lineage>
</organism>
<dbReference type="Pfam" id="PF01323">
    <property type="entry name" value="DSBA"/>
    <property type="match status" value="1"/>
</dbReference>
<comment type="caution">
    <text evidence="2">The sequence shown here is derived from an EMBL/GenBank/DDBJ whole genome shotgun (WGS) entry which is preliminary data.</text>
</comment>
<dbReference type="RefSeq" id="WP_356502171.1">
    <property type="nucleotide sequence ID" value="NZ_JBEXIP010000034.1"/>
</dbReference>
<dbReference type="PANTHER" id="PTHR13887:SF41">
    <property type="entry name" value="THIOREDOXIN SUPERFAMILY PROTEIN"/>
    <property type="match status" value="1"/>
</dbReference>
<dbReference type="SUPFAM" id="SSF52833">
    <property type="entry name" value="Thioredoxin-like"/>
    <property type="match status" value="1"/>
</dbReference>
<accession>A0ABV2UH22</accession>
<protein>
    <submittedName>
        <fullName evidence="2">DsbA family oxidoreductase</fullName>
    </submittedName>
</protein>
<sequence>MRVEIWTDIACPWCYIGKARFERALAAFDHRDDVELVHRSFELNPKAENGTTPIIDAVAAQYGRTRGQQVAREEYAASEARAEGLGFMVGARVHGNTFDVHRLLHFAKARGLQVELMDLAFRVNFADERSIYDRATLVSLAVEVGLDETEVREVLADAEAYAEEVRADERQAAELGAGGVPFFVLDRQYGVSGLQSIELFSQALEQAWQNRPASQH</sequence>